<evidence type="ECO:0000313" key="1">
    <source>
        <dbReference type="EMBL" id="GIY69819.1"/>
    </source>
</evidence>
<feature type="non-terminal residue" evidence="1">
    <location>
        <position position="1"/>
    </location>
</feature>
<evidence type="ECO:0000313" key="2">
    <source>
        <dbReference type="Proteomes" id="UP001054945"/>
    </source>
</evidence>
<keyword evidence="2" id="KW-1185">Reference proteome</keyword>
<comment type="caution">
    <text evidence="1">The sequence shown here is derived from an EMBL/GenBank/DDBJ whole genome shotgun (WGS) entry which is preliminary data.</text>
</comment>
<accession>A0AAV4VIM1</accession>
<dbReference type="AlphaFoldDB" id="A0AAV4VIM1"/>
<dbReference type="Proteomes" id="UP001054945">
    <property type="component" value="Unassembled WGS sequence"/>
</dbReference>
<organism evidence="1 2">
    <name type="scientific">Caerostris extrusa</name>
    <name type="common">Bark spider</name>
    <name type="synonym">Caerostris bankana</name>
    <dbReference type="NCBI Taxonomy" id="172846"/>
    <lineage>
        <taxon>Eukaryota</taxon>
        <taxon>Metazoa</taxon>
        <taxon>Ecdysozoa</taxon>
        <taxon>Arthropoda</taxon>
        <taxon>Chelicerata</taxon>
        <taxon>Arachnida</taxon>
        <taxon>Araneae</taxon>
        <taxon>Araneomorphae</taxon>
        <taxon>Entelegynae</taxon>
        <taxon>Araneoidea</taxon>
        <taxon>Araneidae</taxon>
        <taxon>Caerostris</taxon>
    </lineage>
</organism>
<sequence>TYATRPQTFDCQSNRDAVFSANPPQVHRLMMLTGVNNLVKANLLINNKNVLAIVSMDFHFKHIIGQIKSDDMGCSTCCRARDFPVKPEKLKQSLVLRTLNSVYTSVSYGHPEEDKNGQIGIMEKLVYESFKYHLFFLSTKDNPME</sequence>
<proteinExistence type="predicted"/>
<dbReference type="EMBL" id="BPLR01014593">
    <property type="protein sequence ID" value="GIY69819.1"/>
    <property type="molecule type" value="Genomic_DNA"/>
</dbReference>
<protein>
    <submittedName>
        <fullName evidence="1">Uncharacterized protein</fullName>
    </submittedName>
</protein>
<reference evidence="1 2" key="1">
    <citation type="submission" date="2021-06" db="EMBL/GenBank/DDBJ databases">
        <title>Caerostris extrusa draft genome.</title>
        <authorList>
            <person name="Kono N."/>
            <person name="Arakawa K."/>
        </authorList>
    </citation>
    <scope>NUCLEOTIDE SEQUENCE [LARGE SCALE GENOMIC DNA]</scope>
</reference>
<name>A0AAV4VIM1_CAEEX</name>
<gene>
    <name evidence="1" type="ORF">CEXT_205011</name>
</gene>